<name>A0AAV6VD44_9ARAC</name>
<dbReference type="PANTHER" id="PTHR11227">
    <property type="entry name" value="WD-REPEAT PROTEIN INTERACTING WITH PHOSPHOINOSIDES WIPI -RELATED"/>
    <property type="match status" value="1"/>
</dbReference>
<dbReference type="InterPro" id="IPR015943">
    <property type="entry name" value="WD40/YVTN_repeat-like_dom_sf"/>
</dbReference>
<evidence type="ECO:0008006" key="8">
    <source>
        <dbReference type="Google" id="ProtNLM"/>
    </source>
</evidence>
<dbReference type="InterPro" id="IPR048720">
    <property type="entry name" value="PROPPIN"/>
</dbReference>
<evidence type="ECO:0000313" key="7">
    <source>
        <dbReference type="Proteomes" id="UP000827092"/>
    </source>
</evidence>
<organism evidence="6 7">
    <name type="scientific">Oedothorax gibbosus</name>
    <dbReference type="NCBI Taxonomy" id="931172"/>
    <lineage>
        <taxon>Eukaryota</taxon>
        <taxon>Metazoa</taxon>
        <taxon>Ecdysozoa</taxon>
        <taxon>Arthropoda</taxon>
        <taxon>Chelicerata</taxon>
        <taxon>Arachnida</taxon>
        <taxon>Araneae</taxon>
        <taxon>Araneomorphae</taxon>
        <taxon>Entelegynae</taxon>
        <taxon>Araneoidea</taxon>
        <taxon>Linyphiidae</taxon>
        <taxon>Erigoninae</taxon>
        <taxon>Oedothorax</taxon>
    </lineage>
</organism>
<gene>
    <name evidence="6" type="ORF">JTE90_003737</name>
</gene>
<sequence>MSFSQEGDLARDIFYVNFNQSGTALCVGARSGFNLYDLSTVYECLPTYESRIDPEIQEQSAHRMSYLGKDLKLLKDVCIIERNFSTVLVAFVKLEKPRNVFLYNYSKGAVIIQKAFPNTVLSVKLNRNHVVVCLEDRIFLLSARSLGDSSDHVITDTAPNVKGLLALSWGPEHHPTLVAYPGSVAQGHVQIFDATQKHAKMTIPAHTSQLAALAFDEDGEKLATASIKGTVIRVFSVSTGDVLFEFRRGVKRCVEINCLSFSKNPDLLCASSNTETIHIFKLCVPETVVPPAREDGGEGVGWLATLGSFVLDQSAQYLPAQVTDVLKQPRSFAHIYLPCVDQRTVATITRIKQVPYVLVASSEGFLYIYDINTETGGACHLVKQHRIEGPRHKQESPNSLKSSRSSQEDTHPISPDPNTDPTECLKPLMADMSLDTAEFSSIHTNFPEIHPSESPPVVNGVKSIHQERPLLLTEVE</sequence>
<dbReference type="EMBL" id="JAFNEN010000119">
    <property type="protein sequence ID" value="KAG8193526.1"/>
    <property type="molecule type" value="Genomic_DNA"/>
</dbReference>
<feature type="compositionally biased region" description="Polar residues" evidence="5">
    <location>
        <begin position="396"/>
        <end position="405"/>
    </location>
</feature>
<comment type="caution">
    <text evidence="6">The sequence shown here is derived from an EMBL/GenBank/DDBJ whole genome shotgun (WGS) entry which is preliminary data.</text>
</comment>
<dbReference type="GO" id="GO:0005737">
    <property type="term" value="C:cytoplasm"/>
    <property type="evidence" value="ECO:0007669"/>
    <property type="project" value="UniProtKB-ARBA"/>
</dbReference>
<evidence type="ECO:0000256" key="1">
    <source>
        <dbReference type="ARBA" id="ARBA00022574"/>
    </source>
</evidence>
<evidence type="ECO:0000256" key="4">
    <source>
        <dbReference type="ARBA" id="ARBA00025740"/>
    </source>
</evidence>
<reference evidence="6 7" key="1">
    <citation type="journal article" date="2022" name="Nat. Ecol. Evol.">
        <title>A masculinizing supergene underlies an exaggerated male reproductive morph in a spider.</title>
        <authorList>
            <person name="Hendrickx F."/>
            <person name="De Corte Z."/>
            <person name="Sonet G."/>
            <person name="Van Belleghem S.M."/>
            <person name="Kostlbacher S."/>
            <person name="Vangestel C."/>
        </authorList>
    </citation>
    <scope>NUCLEOTIDE SEQUENCE [LARGE SCALE GENOMIC DNA]</scope>
    <source>
        <strain evidence="6">W744_W776</strain>
    </source>
</reference>
<feature type="region of interest" description="Disordered" evidence="5">
    <location>
        <begin position="388"/>
        <end position="425"/>
    </location>
</feature>
<dbReference type="SUPFAM" id="SSF50978">
    <property type="entry name" value="WD40 repeat-like"/>
    <property type="match status" value="1"/>
</dbReference>
<evidence type="ECO:0000313" key="6">
    <source>
        <dbReference type="EMBL" id="KAG8193526.1"/>
    </source>
</evidence>
<comment type="similarity">
    <text evidence="4">Belongs to the WD repeat PROPPIN family.</text>
</comment>
<evidence type="ECO:0000256" key="5">
    <source>
        <dbReference type="SAM" id="MobiDB-lite"/>
    </source>
</evidence>
<proteinExistence type="inferred from homology"/>
<protein>
    <recommendedName>
        <fullName evidence="8">WD repeat domain phosphoinositide-interacting protein 2</fullName>
    </recommendedName>
</protein>
<dbReference type="InterPro" id="IPR036322">
    <property type="entry name" value="WD40_repeat_dom_sf"/>
</dbReference>
<dbReference type="SMART" id="SM00320">
    <property type="entry name" value="WD40"/>
    <property type="match status" value="2"/>
</dbReference>
<keyword evidence="2" id="KW-0677">Repeat</keyword>
<dbReference type="Proteomes" id="UP000827092">
    <property type="component" value="Unassembled WGS sequence"/>
</dbReference>
<evidence type="ECO:0000256" key="2">
    <source>
        <dbReference type="ARBA" id="ARBA00022737"/>
    </source>
</evidence>
<accession>A0AAV6VD44</accession>
<dbReference type="Pfam" id="PF21032">
    <property type="entry name" value="PROPPIN"/>
    <property type="match status" value="1"/>
</dbReference>
<dbReference type="AlphaFoldDB" id="A0AAV6VD44"/>
<dbReference type="Gene3D" id="2.130.10.10">
    <property type="entry name" value="YVTN repeat-like/Quinoprotein amine dehydrogenase"/>
    <property type="match status" value="1"/>
</dbReference>
<evidence type="ECO:0000256" key="3">
    <source>
        <dbReference type="ARBA" id="ARBA00023006"/>
    </source>
</evidence>
<keyword evidence="7" id="KW-1185">Reference proteome</keyword>
<dbReference type="InterPro" id="IPR001680">
    <property type="entry name" value="WD40_rpt"/>
</dbReference>
<dbReference type="GO" id="GO:0006914">
    <property type="term" value="P:autophagy"/>
    <property type="evidence" value="ECO:0007669"/>
    <property type="project" value="UniProtKB-KW"/>
</dbReference>
<keyword evidence="3" id="KW-0072">Autophagy</keyword>
<keyword evidence="1" id="KW-0853">WD repeat</keyword>